<protein>
    <submittedName>
        <fullName evidence="1">Uncharacterized protein</fullName>
    </submittedName>
</protein>
<proteinExistence type="predicted"/>
<evidence type="ECO:0000313" key="2">
    <source>
        <dbReference type="Proteomes" id="UP000092993"/>
    </source>
</evidence>
<keyword evidence="2" id="KW-1185">Reference proteome</keyword>
<dbReference type="AlphaFoldDB" id="A0A1C7MJP7"/>
<reference evidence="1 2" key="1">
    <citation type="submission" date="2016-03" db="EMBL/GenBank/DDBJ databases">
        <title>Whole genome sequencing of Grifola frondosa 9006-11.</title>
        <authorList>
            <person name="Min B."/>
            <person name="Park H."/>
            <person name="Kim J.-G."/>
            <person name="Cho H."/>
            <person name="Oh Y.-L."/>
            <person name="Kong W.-S."/>
            <person name="Choi I.-G."/>
        </authorList>
    </citation>
    <scope>NUCLEOTIDE SEQUENCE [LARGE SCALE GENOMIC DNA]</scope>
    <source>
        <strain evidence="1 2">9006-11</strain>
    </source>
</reference>
<sequence length="101" mass="11521">MIATLTGSAAVQPELGSWIMEGNTYTGYYTPMSFRWTTSIRYLLDPECTYERRSARWNSTDIQHAGKEQGHHLINRGYHTQAPDSIFGRTPSATWPFCALF</sequence>
<gene>
    <name evidence="1" type="ORF">A0H81_03151</name>
</gene>
<dbReference type="Proteomes" id="UP000092993">
    <property type="component" value="Unassembled WGS sequence"/>
</dbReference>
<dbReference type="EMBL" id="LUGG01000003">
    <property type="protein sequence ID" value="OBZ77113.1"/>
    <property type="molecule type" value="Genomic_DNA"/>
</dbReference>
<accession>A0A1C7MJP7</accession>
<organism evidence="1 2">
    <name type="scientific">Grifola frondosa</name>
    <name type="common">Maitake</name>
    <name type="synonym">Polyporus frondosus</name>
    <dbReference type="NCBI Taxonomy" id="5627"/>
    <lineage>
        <taxon>Eukaryota</taxon>
        <taxon>Fungi</taxon>
        <taxon>Dikarya</taxon>
        <taxon>Basidiomycota</taxon>
        <taxon>Agaricomycotina</taxon>
        <taxon>Agaricomycetes</taxon>
        <taxon>Polyporales</taxon>
        <taxon>Grifolaceae</taxon>
        <taxon>Grifola</taxon>
    </lineage>
</organism>
<evidence type="ECO:0000313" key="1">
    <source>
        <dbReference type="EMBL" id="OBZ77113.1"/>
    </source>
</evidence>
<name>A0A1C7MJP7_GRIFR</name>
<comment type="caution">
    <text evidence="1">The sequence shown here is derived from an EMBL/GenBank/DDBJ whole genome shotgun (WGS) entry which is preliminary data.</text>
</comment>